<dbReference type="GO" id="GO:0003677">
    <property type="term" value="F:DNA binding"/>
    <property type="evidence" value="ECO:0007669"/>
    <property type="project" value="UniProtKB-KW"/>
</dbReference>
<dbReference type="Proteomes" id="UP000653692">
    <property type="component" value="Unassembled WGS sequence"/>
</dbReference>
<sequence length="174" mass="20054">KAEKRINRLLKKYYARRKNRIEDFLNKLVVQLSREFLNTVFVFEDLNKLKMFNGSKKFNRKLSRSTWSKIIQNLSYRVKIKLVNPAYTSSTCPRCGSKLKSRKGLVECNNCGFIGDRQFVGAFNIFVRGLGVALRGAEVDDMLSYEPRGELKLMKPKSVVRVDLNGRAFAHVPT</sequence>
<name>A0A832ZN81_9EURY</name>
<dbReference type="EMBL" id="DQUR01000225">
    <property type="protein sequence ID" value="HIP89588.1"/>
    <property type="molecule type" value="Genomic_DNA"/>
</dbReference>
<evidence type="ECO:0000313" key="3">
    <source>
        <dbReference type="EMBL" id="HIP89588.1"/>
    </source>
</evidence>
<evidence type="ECO:0000259" key="2">
    <source>
        <dbReference type="Pfam" id="PF07282"/>
    </source>
</evidence>
<gene>
    <name evidence="3" type="ORF">EYH24_06645</name>
</gene>
<protein>
    <submittedName>
        <fullName evidence="3">Transposase</fullName>
    </submittedName>
</protein>
<reference evidence="3" key="1">
    <citation type="journal article" date="2020" name="ISME J.">
        <title>Gammaproteobacteria mediating utilization of methyl-, sulfur- and petroleum organic compounds in deep ocean hydrothermal plumes.</title>
        <authorList>
            <person name="Zhou Z."/>
            <person name="Liu Y."/>
            <person name="Pan J."/>
            <person name="Cron B.R."/>
            <person name="Toner B.M."/>
            <person name="Anantharaman K."/>
            <person name="Breier J.A."/>
            <person name="Dick G.J."/>
            <person name="Li M."/>
        </authorList>
    </citation>
    <scope>NUCLEOTIDE SEQUENCE</scope>
    <source>
        <strain evidence="3">SZUA-1476</strain>
    </source>
</reference>
<proteinExistence type="predicted"/>
<feature type="domain" description="Cas12f1-like TNB" evidence="2">
    <location>
        <begin position="76"/>
        <end position="125"/>
    </location>
</feature>
<dbReference type="Pfam" id="PF07282">
    <property type="entry name" value="Cas12f1-like_TNB"/>
    <property type="match status" value="1"/>
</dbReference>
<comment type="caution">
    <text evidence="3">The sequence shown here is derived from an EMBL/GenBank/DDBJ whole genome shotgun (WGS) entry which is preliminary data.</text>
</comment>
<accession>A0A832ZN81</accession>
<dbReference type="AlphaFoldDB" id="A0A832ZN81"/>
<organism evidence="3 4">
    <name type="scientific">Thermococcus paralvinellae</name>
    <dbReference type="NCBI Taxonomy" id="582419"/>
    <lineage>
        <taxon>Archaea</taxon>
        <taxon>Methanobacteriati</taxon>
        <taxon>Methanobacteriota</taxon>
        <taxon>Thermococci</taxon>
        <taxon>Thermococcales</taxon>
        <taxon>Thermococcaceae</taxon>
        <taxon>Thermococcus</taxon>
    </lineage>
</organism>
<dbReference type="NCBIfam" id="TIGR01766">
    <property type="entry name" value="IS200/IS605 family accessory protein TnpB-like domain"/>
    <property type="match status" value="1"/>
</dbReference>
<dbReference type="InterPro" id="IPR010095">
    <property type="entry name" value="Cas12f1-like_TNB"/>
</dbReference>
<keyword evidence="1" id="KW-0238">DNA-binding</keyword>
<feature type="non-terminal residue" evidence="3">
    <location>
        <position position="1"/>
    </location>
</feature>
<evidence type="ECO:0000313" key="4">
    <source>
        <dbReference type="Proteomes" id="UP000653692"/>
    </source>
</evidence>
<evidence type="ECO:0000256" key="1">
    <source>
        <dbReference type="ARBA" id="ARBA00023125"/>
    </source>
</evidence>